<comment type="caution">
    <text evidence="3">The sequence shown here is derived from an EMBL/GenBank/DDBJ whole genome shotgun (WGS) entry which is preliminary data.</text>
</comment>
<evidence type="ECO:0000313" key="4">
    <source>
        <dbReference type="Proteomes" id="UP001215280"/>
    </source>
</evidence>
<accession>A0AAD7K1D0</accession>
<feature type="coiled-coil region" evidence="1">
    <location>
        <begin position="166"/>
        <end position="193"/>
    </location>
</feature>
<evidence type="ECO:0000256" key="1">
    <source>
        <dbReference type="SAM" id="Coils"/>
    </source>
</evidence>
<evidence type="ECO:0000313" key="3">
    <source>
        <dbReference type="EMBL" id="KAJ7773679.1"/>
    </source>
</evidence>
<dbReference type="EMBL" id="JARJLG010000017">
    <property type="protein sequence ID" value="KAJ7773679.1"/>
    <property type="molecule type" value="Genomic_DNA"/>
</dbReference>
<name>A0AAD7K1D0_9AGAR</name>
<dbReference type="AlphaFoldDB" id="A0AAD7K1D0"/>
<feature type="region of interest" description="Disordered" evidence="2">
    <location>
        <begin position="98"/>
        <end position="144"/>
    </location>
</feature>
<protein>
    <submittedName>
        <fullName evidence="3">Uncharacterized protein</fullName>
    </submittedName>
</protein>
<reference evidence="3" key="1">
    <citation type="submission" date="2023-03" db="EMBL/GenBank/DDBJ databases">
        <title>Massive genome expansion in bonnet fungi (Mycena s.s.) driven by repeated elements and novel gene families across ecological guilds.</title>
        <authorList>
            <consortium name="Lawrence Berkeley National Laboratory"/>
            <person name="Harder C.B."/>
            <person name="Miyauchi S."/>
            <person name="Viragh M."/>
            <person name="Kuo A."/>
            <person name="Thoen E."/>
            <person name="Andreopoulos B."/>
            <person name="Lu D."/>
            <person name="Skrede I."/>
            <person name="Drula E."/>
            <person name="Henrissat B."/>
            <person name="Morin E."/>
            <person name="Kohler A."/>
            <person name="Barry K."/>
            <person name="LaButti K."/>
            <person name="Morin E."/>
            <person name="Salamov A."/>
            <person name="Lipzen A."/>
            <person name="Mereny Z."/>
            <person name="Hegedus B."/>
            <person name="Baldrian P."/>
            <person name="Stursova M."/>
            <person name="Weitz H."/>
            <person name="Taylor A."/>
            <person name="Grigoriev I.V."/>
            <person name="Nagy L.G."/>
            <person name="Martin F."/>
            <person name="Kauserud H."/>
        </authorList>
    </citation>
    <scope>NUCLEOTIDE SEQUENCE</scope>
    <source>
        <strain evidence="3">CBHHK188m</strain>
    </source>
</reference>
<sequence length="330" mass="36233">MLNALLVGSRFSATSKLGAHHQGKREDAKSFPEIFCPTKNLPAPLVSNASKRTLSIDVDLEQILRDQKYRCLAAEADHALSHGSPRRPPVSIEICGARGSELKKTPPNATARGRQLLRSSREERYPERPSARRQGHPSQPGLKSGFSVVTVLGSLGSEFVEAEETAEATLAARAEAQDRISKAKKDYDAFNSTVEADYGRRGSLISEIPSTPTSAMRKCCSTRRSSARSGECLDDRVLMGHYGDEAVREALDIAQQRVDILWGNLSGHSDVFSGVQNRRKPNTHPRDDVIGQSEKYEPNEICGLKGLASNSVKQRTYKSFSCTLSWFSNS</sequence>
<keyword evidence="4" id="KW-1185">Reference proteome</keyword>
<keyword evidence="1" id="KW-0175">Coiled coil</keyword>
<organism evidence="3 4">
    <name type="scientific">Mycena maculata</name>
    <dbReference type="NCBI Taxonomy" id="230809"/>
    <lineage>
        <taxon>Eukaryota</taxon>
        <taxon>Fungi</taxon>
        <taxon>Dikarya</taxon>
        <taxon>Basidiomycota</taxon>
        <taxon>Agaricomycotina</taxon>
        <taxon>Agaricomycetes</taxon>
        <taxon>Agaricomycetidae</taxon>
        <taxon>Agaricales</taxon>
        <taxon>Marasmiineae</taxon>
        <taxon>Mycenaceae</taxon>
        <taxon>Mycena</taxon>
    </lineage>
</organism>
<proteinExistence type="predicted"/>
<evidence type="ECO:0000256" key="2">
    <source>
        <dbReference type="SAM" id="MobiDB-lite"/>
    </source>
</evidence>
<dbReference type="Proteomes" id="UP001215280">
    <property type="component" value="Unassembled WGS sequence"/>
</dbReference>
<feature type="region of interest" description="Disordered" evidence="2">
    <location>
        <begin position="273"/>
        <end position="292"/>
    </location>
</feature>
<feature type="compositionally biased region" description="Basic and acidic residues" evidence="2">
    <location>
        <begin position="119"/>
        <end position="130"/>
    </location>
</feature>
<gene>
    <name evidence="3" type="ORF">DFH07DRAFT_937392</name>
</gene>